<sequence length="406" mass="43913">MNNATRDSQPAGRFVTVVLPALAAAVLTLLLQGCSSEAQTQAAAPLPQVSVAAALERDVQEWDEFTGRLEAVESVEIRPRVTGYIESVNFTEGSIVKKGDLLFVIDPRPYRADLSKAEAELARAIARAELSNTDVERSEKLLGVKAVSREEYDQRLNAQRESQANVEAARAAVTAAKLNLEFTRVTAPISGRVSRAVVTSGNLVTGGSTQATLLTTVVSIDPIYVTFEGDEQVYLKYTELARRGDRPSSRDAANPVLMALANEQGFPHKGAMTFVDNQVDPRTGTIRARASFDNKDGYLTPGLFARVKLLGHASRKLVLVDDRAIGTDQSQKFVYVLDADNKVAYRTVKVGRLTDGLRIVEDGLQPGENVIVNGLQRVHPGVVVAPEKVAMDARLNDSAMLASTKP</sequence>
<accession>A0ABV8SRT2</accession>
<dbReference type="InterPro" id="IPR058626">
    <property type="entry name" value="MdtA-like_b-barrel"/>
</dbReference>
<dbReference type="InterPro" id="IPR058627">
    <property type="entry name" value="MdtA-like_C"/>
</dbReference>
<evidence type="ECO:0000259" key="4">
    <source>
        <dbReference type="Pfam" id="PF25917"/>
    </source>
</evidence>
<name>A0ABV8SRT2_9GAMM</name>
<comment type="subcellular location">
    <subcellularLocation>
        <location evidence="1">Cell inner membrane</location>
        <topology evidence="1">Lipid-anchor</topology>
    </subcellularLocation>
</comment>
<evidence type="ECO:0000313" key="7">
    <source>
        <dbReference type="EMBL" id="MFC4310090.1"/>
    </source>
</evidence>
<dbReference type="EMBL" id="JBHSDU010000003">
    <property type="protein sequence ID" value="MFC4310090.1"/>
    <property type="molecule type" value="Genomic_DNA"/>
</dbReference>
<dbReference type="InterPro" id="IPR058624">
    <property type="entry name" value="MdtA-like_HH"/>
</dbReference>
<evidence type="ECO:0000259" key="3">
    <source>
        <dbReference type="Pfam" id="PF25876"/>
    </source>
</evidence>
<organism evidence="7 8">
    <name type="scientific">Steroidobacter flavus</name>
    <dbReference type="NCBI Taxonomy" id="1842136"/>
    <lineage>
        <taxon>Bacteria</taxon>
        <taxon>Pseudomonadati</taxon>
        <taxon>Pseudomonadota</taxon>
        <taxon>Gammaproteobacteria</taxon>
        <taxon>Steroidobacterales</taxon>
        <taxon>Steroidobacteraceae</taxon>
        <taxon>Steroidobacter</taxon>
    </lineage>
</organism>
<evidence type="ECO:0000259" key="5">
    <source>
        <dbReference type="Pfam" id="PF25944"/>
    </source>
</evidence>
<dbReference type="SUPFAM" id="SSF111369">
    <property type="entry name" value="HlyD-like secretion proteins"/>
    <property type="match status" value="1"/>
</dbReference>
<feature type="domain" description="Multidrug resistance protein MdtA-like alpha-helical hairpin" evidence="3">
    <location>
        <begin position="114"/>
        <end position="183"/>
    </location>
</feature>
<proteinExistence type="inferred from homology"/>
<dbReference type="Gene3D" id="2.40.30.170">
    <property type="match status" value="1"/>
</dbReference>
<evidence type="ECO:0000256" key="2">
    <source>
        <dbReference type="ARBA" id="ARBA00009477"/>
    </source>
</evidence>
<keyword evidence="8" id="KW-1185">Reference proteome</keyword>
<comment type="similarity">
    <text evidence="2">Belongs to the membrane fusion protein (MFP) (TC 8.A.1) family.</text>
</comment>
<reference evidence="8" key="1">
    <citation type="journal article" date="2019" name="Int. J. Syst. Evol. Microbiol.">
        <title>The Global Catalogue of Microorganisms (GCM) 10K type strain sequencing project: providing services to taxonomists for standard genome sequencing and annotation.</title>
        <authorList>
            <consortium name="The Broad Institute Genomics Platform"/>
            <consortium name="The Broad Institute Genome Sequencing Center for Infectious Disease"/>
            <person name="Wu L."/>
            <person name="Ma J."/>
        </authorList>
    </citation>
    <scope>NUCLEOTIDE SEQUENCE [LARGE SCALE GENOMIC DNA]</scope>
    <source>
        <strain evidence="8">CGMCC 1.10759</strain>
    </source>
</reference>
<dbReference type="PANTHER" id="PTHR30158:SF10">
    <property type="entry name" value="CATION EFFLUX PUMP"/>
    <property type="match status" value="1"/>
</dbReference>
<dbReference type="PROSITE" id="PS51257">
    <property type="entry name" value="PROKAR_LIPOPROTEIN"/>
    <property type="match status" value="1"/>
</dbReference>
<gene>
    <name evidence="7" type="ORF">ACFPN2_13450</name>
</gene>
<dbReference type="Proteomes" id="UP001595904">
    <property type="component" value="Unassembled WGS sequence"/>
</dbReference>
<dbReference type="NCBIfam" id="TIGR01730">
    <property type="entry name" value="RND_mfp"/>
    <property type="match status" value="1"/>
</dbReference>
<dbReference type="Gene3D" id="2.40.420.20">
    <property type="match status" value="1"/>
</dbReference>
<evidence type="ECO:0000313" key="8">
    <source>
        <dbReference type="Proteomes" id="UP001595904"/>
    </source>
</evidence>
<dbReference type="Gene3D" id="1.10.287.470">
    <property type="entry name" value="Helix hairpin bin"/>
    <property type="match status" value="1"/>
</dbReference>
<dbReference type="InterPro" id="IPR058625">
    <property type="entry name" value="MdtA-like_BSH"/>
</dbReference>
<evidence type="ECO:0000256" key="1">
    <source>
        <dbReference type="ARBA" id="ARBA00004519"/>
    </source>
</evidence>
<feature type="domain" description="Multidrug resistance protein MdtA-like barrel-sandwich hybrid" evidence="4">
    <location>
        <begin position="74"/>
        <end position="215"/>
    </location>
</feature>
<dbReference type="PANTHER" id="PTHR30158">
    <property type="entry name" value="ACRA/E-RELATED COMPONENT OF DRUG EFFLUX TRANSPORTER"/>
    <property type="match status" value="1"/>
</dbReference>
<dbReference type="Pfam" id="PF25876">
    <property type="entry name" value="HH_MFP_RND"/>
    <property type="match status" value="1"/>
</dbReference>
<evidence type="ECO:0000259" key="6">
    <source>
        <dbReference type="Pfam" id="PF25967"/>
    </source>
</evidence>
<dbReference type="Pfam" id="PF25967">
    <property type="entry name" value="RND-MFP_C"/>
    <property type="match status" value="1"/>
</dbReference>
<dbReference type="Gene3D" id="2.40.50.100">
    <property type="match status" value="1"/>
</dbReference>
<protein>
    <submittedName>
        <fullName evidence="7">Efflux RND transporter periplasmic adaptor subunit</fullName>
    </submittedName>
</protein>
<dbReference type="RefSeq" id="WP_380597299.1">
    <property type="nucleotide sequence ID" value="NZ_JBHSDU010000003.1"/>
</dbReference>
<comment type="caution">
    <text evidence="7">The sequence shown here is derived from an EMBL/GenBank/DDBJ whole genome shotgun (WGS) entry which is preliminary data.</text>
</comment>
<dbReference type="Pfam" id="PF25917">
    <property type="entry name" value="BSH_RND"/>
    <property type="match status" value="1"/>
</dbReference>
<feature type="domain" description="Multidrug resistance protein MdtA-like beta-barrel" evidence="5">
    <location>
        <begin position="253"/>
        <end position="309"/>
    </location>
</feature>
<dbReference type="InterPro" id="IPR006143">
    <property type="entry name" value="RND_pump_MFP"/>
</dbReference>
<dbReference type="Pfam" id="PF25944">
    <property type="entry name" value="Beta-barrel_RND"/>
    <property type="match status" value="1"/>
</dbReference>
<feature type="domain" description="Multidrug resistance protein MdtA-like C-terminal permuted SH3" evidence="6">
    <location>
        <begin position="320"/>
        <end position="377"/>
    </location>
</feature>